<dbReference type="Pfam" id="PF00795">
    <property type="entry name" value="CN_hydrolase"/>
    <property type="match status" value="1"/>
</dbReference>
<proteinExistence type="inferred from homology"/>
<dbReference type="PANTHER" id="PTHR43674:SF2">
    <property type="entry name" value="BETA-UREIDOPROPIONASE"/>
    <property type="match status" value="1"/>
</dbReference>
<protein>
    <submittedName>
        <fullName evidence="4">Predicted amidohydrolase</fullName>
    </submittedName>
</protein>
<feature type="domain" description="CN hydrolase" evidence="3">
    <location>
        <begin position="1"/>
        <end position="235"/>
    </location>
</feature>
<dbReference type="EMBL" id="FNTL01000004">
    <property type="protein sequence ID" value="SED91965.1"/>
    <property type="molecule type" value="Genomic_DNA"/>
</dbReference>
<reference evidence="5" key="1">
    <citation type="submission" date="2016-10" db="EMBL/GenBank/DDBJ databases">
        <authorList>
            <person name="Varghese N."/>
        </authorList>
    </citation>
    <scope>NUCLEOTIDE SEQUENCE [LARGE SCALE GENOMIC DNA]</scope>
    <source>
        <strain evidence="5">DSM 44719</strain>
    </source>
</reference>
<evidence type="ECO:0000313" key="5">
    <source>
        <dbReference type="Proteomes" id="UP000183407"/>
    </source>
</evidence>
<dbReference type="InterPro" id="IPR036526">
    <property type="entry name" value="C-N_Hydrolase_sf"/>
</dbReference>
<dbReference type="OrthoDB" id="4532287at2"/>
<dbReference type="InterPro" id="IPR050345">
    <property type="entry name" value="Aliph_Amidase/BUP"/>
</dbReference>
<dbReference type="Proteomes" id="UP000183407">
    <property type="component" value="Unassembled WGS sequence"/>
</dbReference>
<dbReference type="SUPFAM" id="SSF56317">
    <property type="entry name" value="Carbon-nitrogen hydrolase"/>
    <property type="match status" value="1"/>
</dbReference>
<dbReference type="PROSITE" id="PS50263">
    <property type="entry name" value="CN_HYDROLASE"/>
    <property type="match status" value="1"/>
</dbReference>
<evidence type="ECO:0000259" key="3">
    <source>
        <dbReference type="PROSITE" id="PS50263"/>
    </source>
</evidence>
<dbReference type="AlphaFoldDB" id="A0A1H5ELK0"/>
<evidence type="ECO:0000256" key="2">
    <source>
        <dbReference type="ARBA" id="ARBA00022801"/>
    </source>
</evidence>
<keyword evidence="2 4" id="KW-0378">Hydrolase</keyword>
<dbReference type="PANTHER" id="PTHR43674">
    <property type="entry name" value="NITRILASE C965.09-RELATED"/>
    <property type="match status" value="1"/>
</dbReference>
<dbReference type="RefSeq" id="WP_083400605.1">
    <property type="nucleotide sequence ID" value="NZ_FNTL01000004.1"/>
</dbReference>
<evidence type="ECO:0000313" key="4">
    <source>
        <dbReference type="EMBL" id="SED91965.1"/>
    </source>
</evidence>
<dbReference type="PROSITE" id="PS01227">
    <property type="entry name" value="UPF0012"/>
    <property type="match status" value="1"/>
</dbReference>
<evidence type="ECO:0000256" key="1">
    <source>
        <dbReference type="ARBA" id="ARBA00010613"/>
    </source>
</evidence>
<dbReference type="Gene3D" id="3.60.110.10">
    <property type="entry name" value="Carbon-nitrogen hydrolase"/>
    <property type="match status" value="1"/>
</dbReference>
<accession>A0A1H5ELK0</accession>
<name>A0A1H5ELK0_RHOJO</name>
<comment type="similarity">
    <text evidence="1">Belongs to the carbon-nitrogen hydrolase superfamily. NIT1/NIT2 family.</text>
</comment>
<dbReference type="GO" id="GO:0033388">
    <property type="term" value="P:putrescine biosynthetic process from arginine"/>
    <property type="evidence" value="ECO:0007669"/>
    <property type="project" value="TreeGrafter"/>
</dbReference>
<gene>
    <name evidence="4" type="ORF">SAMN04490220_6037</name>
</gene>
<dbReference type="InterPro" id="IPR001110">
    <property type="entry name" value="UPF0012_CS"/>
</dbReference>
<organism evidence="4 5">
    <name type="scientific">Rhodococcus jostii</name>
    <dbReference type="NCBI Taxonomy" id="132919"/>
    <lineage>
        <taxon>Bacteria</taxon>
        <taxon>Bacillati</taxon>
        <taxon>Actinomycetota</taxon>
        <taxon>Actinomycetes</taxon>
        <taxon>Mycobacteriales</taxon>
        <taxon>Nocardiaceae</taxon>
        <taxon>Rhodococcus</taxon>
    </lineage>
</organism>
<dbReference type="GO" id="GO:0050126">
    <property type="term" value="F:N-carbamoylputrescine amidase activity"/>
    <property type="evidence" value="ECO:0007669"/>
    <property type="project" value="TreeGrafter"/>
</dbReference>
<sequence length="256" mass="26477">MRIAVLQATSAVGHVDANLDTLAAAASGAADGGADILVTPELFPTGYAPARIHDLDGAPVRQAVSNLAESSGIAVVASTVEQSGTGRFITATLFGGDGTQVLHYRKSHLFGREEAQFFTAGTELSTIVRFGDLTVALGICYDVEFPEYVRALAVAGADLVLVPTAVPTRVSSTFDSAAVPGLLVPARALENTVAIAYANQCGTGFAGRSCIVAPDGSCAAQAGDEAKLIFADITSETIRAARADNPYLLSRRLDLY</sequence>
<dbReference type="InterPro" id="IPR003010">
    <property type="entry name" value="C-N_Hydrolase"/>
</dbReference>